<reference evidence="1" key="1">
    <citation type="submission" date="2023-07" db="EMBL/GenBank/DDBJ databases">
        <title>Black Yeasts Isolated from many extreme environments.</title>
        <authorList>
            <person name="Coleine C."/>
            <person name="Stajich J.E."/>
            <person name="Selbmann L."/>
        </authorList>
    </citation>
    <scope>NUCLEOTIDE SEQUENCE</scope>
    <source>
        <strain evidence="1">CCFEE 5714</strain>
    </source>
</reference>
<organism evidence="1 2">
    <name type="scientific">Vermiconidia calcicola</name>
    <dbReference type="NCBI Taxonomy" id="1690605"/>
    <lineage>
        <taxon>Eukaryota</taxon>
        <taxon>Fungi</taxon>
        <taxon>Dikarya</taxon>
        <taxon>Ascomycota</taxon>
        <taxon>Pezizomycotina</taxon>
        <taxon>Dothideomycetes</taxon>
        <taxon>Dothideomycetidae</taxon>
        <taxon>Mycosphaerellales</taxon>
        <taxon>Extremaceae</taxon>
        <taxon>Vermiconidia</taxon>
    </lineage>
</organism>
<gene>
    <name evidence="1" type="primary">AIM9_4</name>
    <name evidence="1" type="ORF">LTR37_017998</name>
</gene>
<evidence type="ECO:0000313" key="1">
    <source>
        <dbReference type="EMBL" id="KAK3696427.1"/>
    </source>
</evidence>
<comment type="caution">
    <text evidence="1">The sequence shown here is derived from an EMBL/GenBank/DDBJ whole genome shotgun (WGS) entry which is preliminary data.</text>
</comment>
<sequence length="519" mass="59717">MPQHASERTNEDLESYFRYTSGRWLWDEEEQLRRRYRKFNVEHLQQIAAKASGARRCISMSKLNEGNSNKAFRLVMENSTAVIAKIPSPNAGPPKLTTASEVATMDFARTVLHIPVPKVLAWDADVNNHVESEYMVMEEAQGTQLAEVWEDASIDDKISIAEDLARLQSQMICITFSRYGALYFTHSAHPASVTAEVISHVPEHVIQDISSRFVVGPVVSEAFWDPERTQEVTGQGPWLNSESYLKSIAERELAWLVKHAKSHSSNSISAEVSATPTVSSHRQPQQHAVLYERLLKIIAFLVEYGKSNGQPCLWHWDMRPADIFVEDGRISRYREMIFYTGEKMLKLPSSFKDIGDEEKRQALLTKVEKSLIQHFYIQEMYGTNPDMVETWTAEQSGTIEHLMTYSENSWRTGLPPFRQCLITLWMHWDQIAPNTECPIHFTDKQLRENIEDGKLWNANQDFWSELDGVVSRDGWVTLEDYEKAIEIFQAYREEGLKTLQGEERSAFEESMNWLPKAEN</sequence>
<accession>A0ACC3MK11</accession>
<proteinExistence type="predicted"/>
<name>A0ACC3MK11_9PEZI</name>
<keyword evidence="2" id="KW-1185">Reference proteome</keyword>
<dbReference type="Proteomes" id="UP001281147">
    <property type="component" value="Unassembled WGS sequence"/>
</dbReference>
<dbReference type="EMBL" id="JAUTXU010000242">
    <property type="protein sequence ID" value="KAK3696427.1"/>
    <property type="molecule type" value="Genomic_DNA"/>
</dbReference>
<evidence type="ECO:0000313" key="2">
    <source>
        <dbReference type="Proteomes" id="UP001281147"/>
    </source>
</evidence>
<protein>
    <submittedName>
        <fullName evidence="1">Phosphotransferase enzyme</fullName>
    </submittedName>
</protein>